<comment type="caution">
    <text evidence="3">The sequence shown here is derived from an EMBL/GenBank/DDBJ whole genome shotgun (WGS) entry which is preliminary data.</text>
</comment>
<keyword evidence="4" id="KW-1185">Reference proteome</keyword>
<organism evidence="3 4">
    <name type="scientific">Rhodocista pekingensis</name>
    <dbReference type="NCBI Taxonomy" id="201185"/>
    <lineage>
        <taxon>Bacteria</taxon>
        <taxon>Pseudomonadati</taxon>
        <taxon>Pseudomonadota</taxon>
        <taxon>Alphaproteobacteria</taxon>
        <taxon>Rhodospirillales</taxon>
        <taxon>Azospirillaceae</taxon>
        <taxon>Rhodocista</taxon>
    </lineage>
</organism>
<protein>
    <submittedName>
        <fullName evidence="3">Prephenate/arogenate dehydrogenase family protein</fullName>
    </submittedName>
</protein>
<evidence type="ECO:0000259" key="2">
    <source>
        <dbReference type="PROSITE" id="PS51176"/>
    </source>
</evidence>
<name>A0ABW2L2F4_9PROT</name>
<dbReference type="InterPro" id="IPR046826">
    <property type="entry name" value="PDH_N"/>
</dbReference>
<dbReference type="InterPro" id="IPR008927">
    <property type="entry name" value="6-PGluconate_DH-like_C_sf"/>
</dbReference>
<dbReference type="PROSITE" id="PS51176">
    <property type="entry name" value="PDH_ADH"/>
    <property type="match status" value="1"/>
</dbReference>
<accession>A0ABW2L2F4</accession>
<evidence type="ECO:0000313" key="3">
    <source>
        <dbReference type="EMBL" id="MFC7335533.1"/>
    </source>
</evidence>
<gene>
    <name evidence="3" type="ORF">ACFQPS_20385</name>
</gene>
<dbReference type="SUPFAM" id="SSF48179">
    <property type="entry name" value="6-phosphogluconate dehydrogenase C-terminal domain-like"/>
    <property type="match status" value="1"/>
</dbReference>
<dbReference type="Pfam" id="PF02153">
    <property type="entry name" value="PDH_N"/>
    <property type="match status" value="1"/>
</dbReference>
<dbReference type="SUPFAM" id="SSF51735">
    <property type="entry name" value="NAD(P)-binding Rossmann-fold domains"/>
    <property type="match status" value="1"/>
</dbReference>
<evidence type="ECO:0000313" key="4">
    <source>
        <dbReference type="Proteomes" id="UP001596456"/>
    </source>
</evidence>
<dbReference type="Proteomes" id="UP001596456">
    <property type="component" value="Unassembled WGS sequence"/>
</dbReference>
<dbReference type="PANTHER" id="PTHR21363:SF0">
    <property type="entry name" value="PREPHENATE DEHYDROGENASE [NADP(+)]"/>
    <property type="match status" value="1"/>
</dbReference>
<dbReference type="PANTHER" id="PTHR21363">
    <property type="entry name" value="PREPHENATE DEHYDROGENASE"/>
    <property type="match status" value="1"/>
</dbReference>
<dbReference type="Gene3D" id="3.40.50.720">
    <property type="entry name" value="NAD(P)-binding Rossmann-like Domain"/>
    <property type="match status" value="1"/>
</dbReference>
<dbReference type="NCBIfam" id="NF005694">
    <property type="entry name" value="PRK07502.1"/>
    <property type="match status" value="1"/>
</dbReference>
<dbReference type="InterPro" id="IPR003099">
    <property type="entry name" value="Prephen_DH"/>
</dbReference>
<dbReference type="Gene3D" id="1.10.3660.10">
    <property type="entry name" value="6-phosphogluconate dehydrogenase C-terminal like domain"/>
    <property type="match status" value="1"/>
</dbReference>
<dbReference type="InterPro" id="IPR046825">
    <property type="entry name" value="PDH_C"/>
</dbReference>
<dbReference type="Pfam" id="PF20463">
    <property type="entry name" value="PDH_C"/>
    <property type="match status" value="1"/>
</dbReference>
<proteinExistence type="predicted"/>
<sequence>MTAPPLFPRVALVGLGLIGSSLARVLRADPTLAGELVAADRSPAVCARVLELGLADRAETDPARAVAGADLVILAVPIGACADLAAAIGPHLKPGAILTDVGSVKQAVIRDVAPQVPDGVHFVPGHPIAGTEHSGPDAGFADLFRGRWCILTPPPGTDPAAVAKVVELWRRAGSMIEVMEPGHHDRVLAITSHLPHLIAYTIVGTATDLEEHLKSEVIRFSASGFRDFTRIAASDPVMWRDIFLNNREAVLEIIQRFTEDLTALQRAIRWGEAETLEQLFTRTRDIRRGIIDARQA</sequence>
<reference evidence="4" key="1">
    <citation type="journal article" date="2019" name="Int. J. Syst. Evol. Microbiol.">
        <title>The Global Catalogue of Microorganisms (GCM) 10K type strain sequencing project: providing services to taxonomists for standard genome sequencing and annotation.</title>
        <authorList>
            <consortium name="The Broad Institute Genomics Platform"/>
            <consortium name="The Broad Institute Genome Sequencing Center for Infectious Disease"/>
            <person name="Wu L."/>
            <person name="Ma J."/>
        </authorList>
    </citation>
    <scope>NUCLEOTIDE SEQUENCE [LARGE SCALE GENOMIC DNA]</scope>
    <source>
        <strain evidence="4">CGMCC 1.16275</strain>
    </source>
</reference>
<dbReference type="InterPro" id="IPR050812">
    <property type="entry name" value="Preph/Arog_dehydrog"/>
</dbReference>
<evidence type="ECO:0000256" key="1">
    <source>
        <dbReference type="ARBA" id="ARBA00023002"/>
    </source>
</evidence>
<keyword evidence="1" id="KW-0560">Oxidoreductase</keyword>
<dbReference type="InterPro" id="IPR036291">
    <property type="entry name" value="NAD(P)-bd_dom_sf"/>
</dbReference>
<dbReference type="EMBL" id="JBHTCM010000040">
    <property type="protein sequence ID" value="MFC7335533.1"/>
    <property type="molecule type" value="Genomic_DNA"/>
</dbReference>
<dbReference type="RefSeq" id="WP_377361232.1">
    <property type="nucleotide sequence ID" value="NZ_JBHTCM010000040.1"/>
</dbReference>
<feature type="domain" description="Prephenate/arogenate dehydrogenase" evidence="2">
    <location>
        <begin position="8"/>
        <end position="296"/>
    </location>
</feature>